<dbReference type="GO" id="GO:0003723">
    <property type="term" value="F:RNA binding"/>
    <property type="evidence" value="ECO:0007669"/>
    <property type="project" value="UniProtKB-UniRule"/>
</dbReference>
<protein>
    <recommendedName>
        <fullName evidence="2">RRM domain-containing protein</fullName>
    </recommendedName>
</protein>
<evidence type="ECO:0000256" key="1">
    <source>
        <dbReference type="PROSITE-ProRule" id="PRU00176"/>
    </source>
</evidence>
<dbReference type="Gene3D" id="3.30.70.330">
    <property type="match status" value="1"/>
</dbReference>
<dbReference type="AlphaFoldDB" id="A0A3M7SLI8"/>
<reference evidence="3 4" key="1">
    <citation type="journal article" date="2018" name="Sci. Rep.">
        <title>Genomic signatures of local adaptation to the degree of environmental predictability in rotifers.</title>
        <authorList>
            <person name="Franch-Gras L."/>
            <person name="Hahn C."/>
            <person name="Garcia-Roger E.M."/>
            <person name="Carmona M.J."/>
            <person name="Serra M."/>
            <person name="Gomez A."/>
        </authorList>
    </citation>
    <scope>NUCLEOTIDE SEQUENCE [LARGE SCALE GENOMIC DNA]</scope>
    <source>
        <strain evidence="3">HYR1</strain>
    </source>
</reference>
<organism evidence="3 4">
    <name type="scientific">Brachionus plicatilis</name>
    <name type="common">Marine rotifer</name>
    <name type="synonym">Brachionus muelleri</name>
    <dbReference type="NCBI Taxonomy" id="10195"/>
    <lineage>
        <taxon>Eukaryota</taxon>
        <taxon>Metazoa</taxon>
        <taxon>Spiralia</taxon>
        <taxon>Gnathifera</taxon>
        <taxon>Rotifera</taxon>
        <taxon>Eurotatoria</taxon>
        <taxon>Monogononta</taxon>
        <taxon>Pseudotrocha</taxon>
        <taxon>Ploima</taxon>
        <taxon>Brachionidae</taxon>
        <taxon>Brachionus</taxon>
    </lineage>
</organism>
<keyword evidence="1" id="KW-0694">RNA-binding</keyword>
<accession>A0A3M7SLI8</accession>
<dbReference type="Gene3D" id="3.40.50.800">
    <property type="entry name" value="Anticodon-binding domain"/>
    <property type="match status" value="1"/>
</dbReference>
<dbReference type="OrthoDB" id="10044938at2759"/>
<dbReference type="Proteomes" id="UP000276133">
    <property type="component" value="Unassembled WGS sequence"/>
</dbReference>
<comment type="caution">
    <text evidence="3">The sequence shown here is derived from an EMBL/GenBank/DDBJ whole genome shotgun (WGS) entry which is preliminary data.</text>
</comment>
<sequence length="237" mass="28052">MKKFKKFNSNENFGDRTKESNQTENKIEYCVYIGNLNSGNLENNDINKLLNQFLNSSPNAKNVKINSIKVLKECIYIYFDSKNNALNAVKFFNNYTFKNFKFEVFLIDSIDSKEKSVNQDEDENYEYDCKNIFWTDSIECEILVSNRLIKKYADTINERLQKSFFSLNTFIKYSNNDANQEQTLTKEIIRDAFNRNLLYLITINQSNEKYNSLNLIIFNKWRLLKSPKITHVIKDGF</sequence>
<dbReference type="InterPro" id="IPR012677">
    <property type="entry name" value="Nucleotide-bd_a/b_plait_sf"/>
</dbReference>
<dbReference type="InterPro" id="IPR000504">
    <property type="entry name" value="RRM_dom"/>
</dbReference>
<evidence type="ECO:0000259" key="2">
    <source>
        <dbReference type="PROSITE" id="PS50102"/>
    </source>
</evidence>
<evidence type="ECO:0000313" key="4">
    <source>
        <dbReference type="Proteomes" id="UP000276133"/>
    </source>
</evidence>
<gene>
    <name evidence="3" type="ORF">BpHYR1_039752</name>
</gene>
<dbReference type="PROSITE" id="PS50102">
    <property type="entry name" value="RRM"/>
    <property type="match status" value="1"/>
</dbReference>
<evidence type="ECO:0000313" key="3">
    <source>
        <dbReference type="EMBL" id="RNA36378.1"/>
    </source>
</evidence>
<feature type="domain" description="RRM" evidence="2">
    <location>
        <begin position="29"/>
        <end position="109"/>
    </location>
</feature>
<keyword evidence="4" id="KW-1185">Reference proteome</keyword>
<dbReference type="EMBL" id="REGN01001193">
    <property type="protein sequence ID" value="RNA36378.1"/>
    <property type="molecule type" value="Genomic_DNA"/>
</dbReference>
<dbReference type="InterPro" id="IPR035979">
    <property type="entry name" value="RBD_domain_sf"/>
</dbReference>
<dbReference type="InterPro" id="IPR036621">
    <property type="entry name" value="Anticodon-bd_dom_sf"/>
</dbReference>
<proteinExistence type="predicted"/>
<dbReference type="SUPFAM" id="SSF54928">
    <property type="entry name" value="RNA-binding domain, RBD"/>
    <property type="match status" value="1"/>
</dbReference>
<dbReference type="CDD" id="cd00590">
    <property type="entry name" value="RRM_SF"/>
    <property type="match status" value="1"/>
</dbReference>
<name>A0A3M7SLI8_BRAPC</name>